<dbReference type="Gene3D" id="3.30.300.90">
    <property type="entry name" value="BolA-like"/>
    <property type="match status" value="1"/>
</dbReference>
<name>A0A7S4I3L9_9STRA</name>
<reference evidence="3" key="1">
    <citation type="submission" date="2021-01" db="EMBL/GenBank/DDBJ databases">
        <authorList>
            <person name="Corre E."/>
            <person name="Pelletier E."/>
            <person name="Niang G."/>
            <person name="Scheremetjew M."/>
            <person name="Finn R."/>
            <person name="Kale V."/>
            <person name="Holt S."/>
            <person name="Cochrane G."/>
            <person name="Meng A."/>
            <person name="Brown T."/>
            <person name="Cohen L."/>
        </authorList>
    </citation>
    <scope>NUCLEOTIDE SEQUENCE</scope>
    <source>
        <strain evidence="3">Isolate 1302-5</strain>
    </source>
</reference>
<keyword evidence="1" id="KW-0732">Signal</keyword>
<dbReference type="PANTHER" id="PTHR46230:SF3">
    <property type="entry name" value="SUFE-LIKE PROTEIN 1, CHLOROPLASTIC_MITOCHONDRIAL"/>
    <property type="match status" value="1"/>
</dbReference>
<dbReference type="SUPFAM" id="SSF82649">
    <property type="entry name" value="SufE/NifU"/>
    <property type="match status" value="1"/>
</dbReference>
<organism evidence="3">
    <name type="scientific">Odontella aurita</name>
    <dbReference type="NCBI Taxonomy" id="265563"/>
    <lineage>
        <taxon>Eukaryota</taxon>
        <taxon>Sar</taxon>
        <taxon>Stramenopiles</taxon>
        <taxon>Ochrophyta</taxon>
        <taxon>Bacillariophyta</taxon>
        <taxon>Mediophyceae</taxon>
        <taxon>Biddulphiophycidae</taxon>
        <taxon>Eupodiscales</taxon>
        <taxon>Odontellaceae</taxon>
        <taxon>Odontella</taxon>
    </lineage>
</organism>
<dbReference type="InterPro" id="IPR036065">
    <property type="entry name" value="BolA-like_sf"/>
</dbReference>
<gene>
    <name evidence="3" type="ORF">OAUR00152_LOCUS6942</name>
</gene>
<dbReference type="InterPro" id="IPR003808">
    <property type="entry name" value="Fe-S_metab-assoc_dom"/>
</dbReference>
<dbReference type="InterPro" id="IPR002634">
    <property type="entry name" value="BolA"/>
</dbReference>
<feature type="chain" id="PRO_5031235905" description="Fe-S metabolism associated domain-containing protein" evidence="1">
    <location>
        <begin position="31"/>
        <end position="350"/>
    </location>
</feature>
<feature type="domain" description="Fe-S metabolism associated" evidence="2">
    <location>
        <begin position="93"/>
        <end position="217"/>
    </location>
</feature>
<dbReference type="Pfam" id="PF01722">
    <property type="entry name" value="BolA"/>
    <property type="match status" value="1"/>
</dbReference>
<dbReference type="AlphaFoldDB" id="A0A7S4I3L9"/>
<evidence type="ECO:0000313" key="3">
    <source>
        <dbReference type="EMBL" id="CAE2217226.1"/>
    </source>
</evidence>
<proteinExistence type="predicted"/>
<accession>A0A7S4I3L9</accession>
<evidence type="ECO:0000256" key="1">
    <source>
        <dbReference type="SAM" id="SignalP"/>
    </source>
</evidence>
<sequence length="350" mass="37463">MMARPTTSPRRSRALLVAIAALASPRSARCFTNNGSPSFVTSSAAAIRPRGSPFFLPSSSSSSLSKSLSLSATDEATTADPLGLTPELRRMTDAFASIPDEKMRYKQLLFMANQLPAISPDAMVPENKVPGCLSTVYVDAVMERDEERGEDVVKFLGESDGLLTKGLVALLVRGLSGCTAEEVQRVNPEFIHEAKISQSLTPGRNNGFLNMLAVMKKKAAEIGGPEAAAAGDDAGSVEEGEDEVAATLTFEEVEGKPMYNAMMAKLTTMLKPTSIELVDNSDQHAGHAGSKGWEESGESHFSINIVAEAFDGLSLVKRHQLVYMLLGDIMQKIHALQIVARTPDEVESSS</sequence>
<dbReference type="Pfam" id="PF02657">
    <property type="entry name" value="SufE"/>
    <property type="match status" value="1"/>
</dbReference>
<feature type="signal peptide" evidence="1">
    <location>
        <begin position="1"/>
        <end position="30"/>
    </location>
</feature>
<dbReference type="PANTHER" id="PTHR46230">
    <property type="match status" value="1"/>
</dbReference>
<dbReference type="GO" id="GO:0016226">
    <property type="term" value="P:iron-sulfur cluster assembly"/>
    <property type="evidence" value="ECO:0007669"/>
    <property type="project" value="TreeGrafter"/>
</dbReference>
<evidence type="ECO:0000259" key="2">
    <source>
        <dbReference type="Pfam" id="PF02657"/>
    </source>
</evidence>
<dbReference type="SUPFAM" id="SSF82657">
    <property type="entry name" value="BolA-like"/>
    <property type="match status" value="1"/>
</dbReference>
<protein>
    <recommendedName>
        <fullName evidence="2">Fe-S metabolism associated domain-containing protein</fullName>
    </recommendedName>
</protein>
<dbReference type="EMBL" id="HBKQ01010250">
    <property type="protein sequence ID" value="CAE2217226.1"/>
    <property type="molecule type" value="Transcribed_RNA"/>
</dbReference>
<dbReference type="Gene3D" id="3.90.1010.10">
    <property type="match status" value="1"/>
</dbReference>